<evidence type="ECO:0000313" key="3">
    <source>
        <dbReference type="Proteomes" id="UP000326924"/>
    </source>
</evidence>
<feature type="compositionally biased region" description="Basic and acidic residues" evidence="1">
    <location>
        <begin position="96"/>
        <end position="110"/>
    </location>
</feature>
<proteinExistence type="predicted"/>
<comment type="caution">
    <text evidence="2">The sequence shown here is derived from an EMBL/GenBank/DDBJ whole genome shotgun (WGS) entry which is preliminary data.</text>
</comment>
<evidence type="ECO:0000313" key="2">
    <source>
        <dbReference type="EMBL" id="KAA8896559.1"/>
    </source>
</evidence>
<dbReference type="Proteomes" id="UP000326924">
    <property type="component" value="Unassembled WGS sequence"/>
</dbReference>
<keyword evidence="3" id="KW-1185">Reference proteome</keyword>
<sequence>MTMMAVDLLVPDSAVVAVNFRKMTMTAVPDSAVVALDFRKMTMTPVELLVPDWAVVTVNFRKMTMTAVDLLLPDSAVVQMWASGIRSRHLPGNKKLRPEATTHDIDDSTSKHGLSPARPPLMHPLPQPATPLLAADAGAIGNCVRFVRSSVFQKGTAIKQPTKACGPAWPRGPAAARKGQQPSPMPDAEYSGDGSPFSWRLARGSLQRPSRATSWARYSVPGQDEGAHTTLWQGVLDALRAVTHMDWELVTFEITTKDSHPLIAAFPLKAGGADDWTHVQLAWEEIYPGLCKGKHLKDYLVVSGTKTQ</sequence>
<gene>
    <name evidence="2" type="ORF">FN846DRAFT_910638</name>
</gene>
<dbReference type="AlphaFoldDB" id="A0A5J5EMM2"/>
<feature type="region of interest" description="Disordered" evidence="1">
    <location>
        <begin position="89"/>
        <end position="121"/>
    </location>
</feature>
<feature type="region of interest" description="Disordered" evidence="1">
    <location>
        <begin position="161"/>
        <end position="194"/>
    </location>
</feature>
<organism evidence="2 3">
    <name type="scientific">Sphaerosporella brunnea</name>
    <dbReference type="NCBI Taxonomy" id="1250544"/>
    <lineage>
        <taxon>Eukaryota</taxon>
        <taxon>Fungi</taxon>
        <taxon>Dikarya</taxon>
        <taxon>Ascomycota</taxon>
        <taxon>Pezizomycotina</taxon>
        <taxon>Pezizomycetes</taxon>
        <taxon>Pezizales</taxon>
        <taxon>Pyronemataceae</taxon>
        <taxon>Sphaerosporella</taxon>
    </lineage>
</organism>
<evidence type="ECO:0000256" key="1">
    <source>
        <dbReference type="SAM" id="MobiDB-lite"/>
    </source>
</evidence>
<name>A0A5J5EMM2_9PEZI</name>
<reference evidence="2 3" key="1">
    <citation type="submission" date="2019-09" db="EMBL/GenBank/DDBJ databases">
        <title>Draft genome of the ectomycorrhizal ascomycete Sphaerosporella brunnea.</title>
        <authorList>
            <consortium name="DOE Joint Genome Institute"/>
            <person name="Benucci G.M."/>
            <person name="Marozzi G."/>
            <person name="Antonielli L."/>
            <person name="Sanchez S."/>
            <person name="Marco P."/>
            <person name="Wang X."/>
            <person name="Falini L.B."/>
            <person name="Barry K."/>
            <person name="Haridas S."/>
            <person name="Lipzen A."/>
            <person name="Labutti K."/>
            <person name="Grigoriev I.V."/>
            <person name="Murat C."/>
            <person name="Martin F."/>
            <person name="Albertini E."/>
            <person name="Donnini D."/>
            <person name="Bonito G."/>
        </authorList>
    </citation>
    <scope>NUCLEOTIDE SEQUENCE [LARGE SCALE GENOMIC DNA]</scope>
    <source>
        <strain evidence="2 3">Sb_GMNB300</strain>
    </source>
</reference>
<dbReference type="InParanoid" id="A0A5J5EMM2"/>
<dbReference type="EMBL" id="VXIS01000209">
    <property type="protein sequence ID" value="KAA8896559.1"/>
    <property type="molecule type" value="Genomic_DNA"/>
</dbReference>
<accession>A0A5J5EMM2</accession>
<protein>
    <submittedName>
        <fullName evidence="2">Uncharacterized protein</fullName>
    </submittedName>
</protein>
<feature type="compositionally biased region" description="Low complexity" evidence="1">
    <location>
        <begin position="164"/>
        <end position="179"/>
    </location>
</feature>